<name>A0A9W4HC04_PENNA</name>
<proteinExistence type="predicted"/>
<evidence type="ECO:0000313" key="1">
    <source>
        <dbReference type="EMBL" id="CAG7977930.1"/>
    </source>
</evidence>
<sequence>MDSDSESFEKTWKPTKDILEPTILFLLGQSVLAESAISTPLYQLNSDIRSVSNKESSMTFERVEHDVPELEVETEQHTADTPRKRHLFYLAHPVNAQYRTDIPAKYYITSAVPETVGNIRLETSEARFQKTSFKALLSTNKTASDKPLFDEGTQQLLLFDIQPNWKVGRNCYRWSDSDGRQVAVEEKEDDRYKLYVTSSMSQELRDALVATWLLRLWHDTAESRQAKRECKLTQALLLLDPCHSYYERVLWLTSTCSL</sequence>
<protein>
    <submittedName>
        <fullName evidence="1">Uncharacterized protein</fullName>
    </submittedName>
</protein>
<dbReference type="Proteomes" id="UP001153461">
    <property type="component" value="Unassembled WGS sequence"/>
</dbReference>
<dbReference type="AlphaFoldDB" id="A0A9W4HC04"/>
<comment type="caution">
    <text evidence="1">The sequence shown here is derived from an EMBL/GenBank/DDBJ whole genome shotgun (WGS) entry which is preliminary data.</text>
</comment>
<evidence type="ECO:0000313" key="2">
    <source>
        <dbReference type="Proteomes" id="UP001153461"/>
    </source>
</evidence>
<reference evidence="1" key="1">
    <citation type="submission" date="2021-07" db="EMBL/GenBank/DDBJ databases">
        <authorList>
            <person name="Branca A.L. A."/>
        </authorList>
    </citation>
    <scope>NUCLEOTIDE SEQUENCE</scope>
</reference>
<dbReference type="OrthoDB" id="5275361at2759"/>
<accession>A0A9W4HC04</accession>
<organism evidence="1 2">
    <name type="scientific">Penicillium nalgiovense</name>
    <dbReference type="NCBI Taxonomy" id="60175"/>
    <lineage>
        <taxon>Eukaryota</taxon>
        <taxon>Fungi</taxon>
        <taxon>Dikarya</taxon>
        <taxon>Ascomycota</taxon>
        <taxon>Pezizomycotina</taxon>
        <taxon>Eurotiomycetes</taxon>
        <taxon>Eurotiomycetidae</taxon>
        <taxon>Eurotiales</taxon>
        <taxon>Aspergillaceae</taxon>
        <taxon>Penicillium</taxon>
    </lineage>
</organism>
<gene>
    <name evidence="1" type="ORF">PNAL_LOCUS1237</name>
</gene>
<dbReference type="EMBL" id="CAJVNV010000033">
    <property type="protein sequence ID" value="CAG7977930.1"/>
    <property type="molecule type" value="Genomic_DNA"/>
</dbReference>